<dbReference type="SUPFAM" id="SSF103481">
    <property type="entry name" value="Multidrug resistance efflux transporter EmrE"/>
    <property type="match status" value="1"/>
</dbReference>
<evidence type="ECO:0000256" key="2">
    <source>
        <dbReference type="SAM" id="Phobius"/>
    </source>
</evidence>
<name>A0AAU8ICD6_9BACL</name>
<keyword evidence="2" id="KW-0472">Membrane</keyword>
<evidence type="ECO:0000256" key="1">
    <source>
        <dbReference type="ARBA" id="ARBA00004127"/>
    </source>
</evidence>
<dbReference type="RefSeq" id="WP_353947626.1">
    <property type="nucleotide sequence ID" value="NZ_CP159510.1"/>
</dbReference>
<sequence>MFKKIIHSMIKNRLGIALIISAAFVTACGQLLWKCSQYFLDIYFLTGFILYFCGAALMIIAFKFGDLSILHPLLSFGYIFSIFLGGIFLGESLTGIQITGIAVIILGATLIGGGDDD</sequence>
<proteinExistence type="predicted"/>
<feature type="transmembrane region" description="Helical" evidence="2">
    <location>
        <begin position="95"/>
        <end position="114"/>
    </location>
</feature>
<dbReference type="InterPro" id="IPR037185">
    <property type="entry name" value="EmrE-like"/>
</dbReference>
<keyword evidence="2" id="KW-0812">Transmembrane</keyword>
<organism evidence="3">
    <name type="scientific">Sporolactobacillus sp. Y61</name>
    <dbReference type="NCBI Taxonomy" id="3160863"/>
    <lineage>
        <taxon>Bacteria</taxon>
        <taxon>Bacillati</taxon>
        <taxon>Bacillota</taxon>
        <taxon>Bacilli</taxon>
        <taxon>Bacillales</taxon>
        <taxon>Sporolactobacillaceae</taxon>
        <taxon>Sporolactobacillus</taxon>
    </lineage>
</organism>
<dbReference type="Gene3D" id="1.10.3730.20">
    <property type="match status" value="1"/>
</dbReference>
<accession>A0AAU8ICD6</accession>
<dbReference type="AlphaFoldDB" id="A0AAU8ICD6"/>
<comment type="subcellular location">
    <subcellularLocation>
        <location evidence="1">Endomembrane system</location>
        <topology evidence="1">Multi-pass membrane protein</topology>
    </subcellularLocation>
</comment>
<evidence type="ECO:0000313" key="3">
    <source>
        <dbReference type="EMBL" id="XCJ15896.1"/>
    </source>
</evidence>
<feature type="transmembrane region" description="Helical" evidence="2">
    <location>
        <begin position="69"/>
        <end position="89"/>
    </location>
</feature>
<protein>
    <submittedName>
        <fullName evidence="3">EamA family transporter</fullName>
    </submittedName>
</protein>
<dbReference type="PROSITE" id="PS51257">
    <property type="entry name" value="PROKAR_LIPOPROTEIN"/>
    <property type="match status" value="1"/>
</dbReference>
<dbReference type="EMBL" id="CP159510">
    <property type="protein sequence ID" value="XCJ15896.1"/>
    <property type="molecule type" value="Genomic_DNA"/>
</dbReference>
<reference evidence="3" key="1">
    <citation type="submission" date="2024-06" db="EMBL/GenBank/DDBJ databases">
        <authorList>
            <person name="Fan A."/>
            <person name="Zhang F.Y."/>
            <person name="Zhang L."/>
        </authorList>
    </citation>
    <scope>NUCLEOTIDE SEQUENCE</scope>
    <source>
        <strain evidence="3">Y61</strain>
    </source>
</reference>
<feature type="transmembrane region" description="Helical" evidence="2">
    <location>
        <begin position="39"/>
        <end position="62"/>
    </location>
</feature>
<gene>
    <name evidence="3" type="ORF">ABNN70_09210</name>
</gene>
<keyword evidence="2" id="KW-1133">Transmembrane helix</keyword>